<dbReference type="GO" id="GO:0008168">
    <property type="term" value="F:methyltransferase activity"/>
    <property type="evidence" value="ECO:0007669"/>
    <property type="project" value="UniProtKB-KW"/>
</dbReference>
<dbReference type="Pfam" id="PF13649">
    <property type="entry name" value="Methyltransf_25"/>
    <property type="match status" value="1"/>
</dbReference>
<keyword evidence="1" id="KW-0808">Transferase</keyword>
<evidence type="ECO:0000259" key="2">
    <source>
        <dbReference type="Pfam" id="PF13649"/>
    </source>
</evidence>
<dbReference type="Gene3D" id="3.40.50.150">
    <property type="entry name" value="Vaccinia Virus protein VP39"/>
    <property type="match status" value="1"/>
</dbReference>
<dbReference type="SUPFAM" id="SSF53335">
    <property type="entry name" value="S-adenosyl-L-methionine-dependent methyltransferases"/>
    <property type="match status" value="1"/>
</dbReference>
<protein>
    <submittedName>
        <fullName evidence="3">SAM-dependent methyltransferase</fullName>
    </submittedName>
</protein>
<dbReference type="CDD" id="cd02440">
    <property type="entry name" value="AdoMet_MTases"/>
    <property type="match status" value="1"/>
</dbReference>
<keyword evidence="3" id="KW-0489">Methyltransferase</keyword>
<dbReference type="Proteomes" id="UP001519271">
    <property type="component" value="Unassembled WGS sequence"/>
</dbReference>
<dbReference type="EMBL" id="JAGGKC010000028">
    <property type="protein sequence ID" value="MBP1920363.1"/>
    <property type="molecule type" value="Genomic_DNA"/>
</dbReference>
<name>A0ABS4G750_9CLOT</name>
<dbReference type="InterPro" id="IPR041698">
    <property type="entry name" value="Methyltransf_25"/>
</dbReference>
<evidence type="ECO:0000256" key="1">
    <source>
        <dbReference type="ARBA" id="ARBA00022679"/>
    </source>
</evidence>
<gene>
    <name evidence="3" type="ORF">J2Z34_002874</name>
</gene>
<organism evidence="3 4">
    <name type="scientific">Youngiibacter multivorans</name>
    <dbReference type="NCBI Taxonomy" id="937251"/>
    <lineage>
        <taxon>Bacteria</taxon>
        <taxon>Bacillati</taxon>
        <taxon>Bacillota</taxon>
        <taxon>Clostridia</taxon>
        <taxon>Eubacteriales</taxon>
        <taxon>Clostridiaceae</taxon>
        <taxon>Youngiibacter</taxon>
    </lineage>
</organism>
<reference evidence="3 4" key="1">
    <citation type="submission" date="2021-03" db="EMBL/GenBank/DDBJ databases">
        <title>Genomic Encyclopedia of Type Strains, Phase IV (KMG-IV): sequencing the most valuable type-strain genomes for metagenomic binning, comparative biology and taxonomic classification.</title>
        <authorList>
            <person name="Goeker M."/>
        </authorList>
    </citation>
    <scope>NUCLEOTIDE SEQUENCE [LARGE SCALE GENOMIC DNA]</scope>
    <source>
        <strain evidence="3 4">DSM 6139</strain>
    </source>
</reference>
<evidence type="ECO:0000313" key="3">
    <source>
        <dbReference type="EMBL" id="MBP1920363.1"/>
    </source>
</evidence>
<dbReference type="Gene3D" id="2.20.25.110">
    <property type="entry name" value="S-adenosyl-L-methionine-dependent methyltransferases"/>
    <property type="match status" value="1"/>
</dbReference>
<feature type="domain" description="Methyltransferase" evidence="2">
    <location>
        <begin position="35"/>
        <end position="132"/>
    </location>
</feature>
<comment type="caution">
    <text evidence="3">The sequence shown here is derived from an EMBL/GenBank/DDBJ whole genome shotgun (WGS) entry which is preliminary data.</text>
</comment>
<dbReference type="InterPro" id="IPR029063">
    <property type="entry name" value="SAM-dependent_MTases_sf"/>
</dbReference>
<dbReference type="PANTHER" id="PTHR43861">
    <property type="entry name" value="TRANS-ACONITATE 2-METHYLTRANSFERASE-RELATED"/>
    <property type="match status" value="1"/>
</dbReference>
<dbReference type="GO" id="GO:0032259">
    <property type="term" value="P:methylation"/>
    <property type="evidence" value="ECO:0007669"/>
    <property type="project" value="UniProtKB-KW"/>
</dbReference>
<evidence type="ECO:0000313" key="4">
    <source>
        <dbReference type="Proteomes" id="UP001519271"/>
    </source>
</evidence>
<sequence length="241" mass="26637">MKFYEILATHYDDIFPLSGNTLSFLSEGLEPEAKVLDAACGTGTYAIALAGKGFQTVGVDIDESMVAIAEAKAVMLDADADFIVSDMMDIDLVCTDEMDMIFCIGNSLVHLKDRKQALDFIKTCHGLLTSGGRIILQIINYDRILDESITSLPTIEVREKDITFVRNYKLDPDTMKIEFRSKLRVGPEEVGSSVMLLPLRRSELEDMLESAGFKSIESFGGFDGSAWDKSKLPLVMRAIKA</sequence>
<dbReference type="RefSeq" id="WP_209460537.1">
    <property type="nucleotide sequence ID" value="NZ_JAGGKC010000028.1"/>
</dbReference>
<proteinExistence type="predicted"/>
<keyword evidence="4" id="KW-1185">Reference proteome</keyword>
<accession>A0ABS4G750</accession>